<evidence type="ECO:0000313" key="1">
    <source>
        <dbReference type="EMBL" id="RZN64492.1"/>
    </source>
</evidence>
<dbReference type="AlphaFoldDB" id="A0A520KRS6"/>
<reference evidence="1 2" key="1">
    <citation type="journal article" date="2019" name="Nat. Microbiol.">
        <title>Wide diversity of methane and short-chain alkane metabolisms in uncultured archaea.</title>
        <authorList>
            <person name="Borrel G."/>
            <person name="Adam P.S."/>
            <person name="McKay L.J."/>
            <person name="Chen L.X."/>
            <person name="Sierra-Garcia I.N."/>
            <person name="Sieber C.M."/>
            <person name="Letourneur Q."/>
            <person name="Ghozlane A."/>
            <person name="Andersen G.L."/>
            <person name="Li W.J."/>
            <person name="Hallam S.J."/>
            <person name="Muyzer G."/>
            <person name="de Oliveira V.M."/>
            <person name="Inskeep W.P."/>
            <person name="Banfield J.F."/>
            <person name="Gribaldo S."/>
        </authorList>
    </citation>
    <scope>NUCLEOTIDE SEQUENCE [LARGE SCALE GENOMIC DNA]</scope>
    <source>
        <strain evidence="1">NM1a</strain>
    </source>
</reference>
<accession>A0A520KRS6</accession>
<evidence type="ECO:0000313" key="2">
    <source>
        <dbReference type="Proteomes" id="UP000317158"/>
    </source>
</evidence>
<proteinExistence type="predicted"/>
<name>A0A520KRS6_METT2</name>
<organism evidence="1 2">
    <name type="scientific">Methanoliparum thermophilum</name>
    <dbReference type="NCBI Taxonomy" id="2491083"/>
    <lineage>
        <taxon>Archaea</taxon>
        <taxon>Methanobacteriati</taxon>
        <taxon>Methanobacteriota</taxon>
        <taxon>Candidatus Methanoliparia</taxon>
        <taxon>Candidatus Methanoliparales</taxon>
        <taxon>Candidatus Methanoliparaceae</taxon>
        <taxon>Candidatus Methanoliparum</taxon>
    </lineage>
</organism>
<dbReference type="Gene3D" id="3.40.50.720">
    <property type="entry name" value="NAD(P)-binding Rossmann-like Domain"/>
    <property type="match status" value="1"/>
</dbReference>
<sequence length="155" mass="17693">MHKYDDIISKCIIATFNSNLEDLLSDIGFKNIRRITLIDDKRCMKSTLKGCDVIISNGEKEEFLSEVSSELGIPFITGKVVTVILPDGYKYKDLNLSRFEDISHTPDDRRILESIQIKETINVLTDDETPLFAPKAIKIENKKLKKINLFDSLKV</sequence>
<dbReference type="Proteomes" id="UP000317158">
    <property type="component" value="Unassembled WGS sequence"/>
</dbReference>
<dbReference type="EMBL" id="RXIF01000006">
    <property type="protein sequence ID" value="RZN64492.1"/>
    <property type="molecule type" value="Genomic_DNA"/>
</dbReference>
<protein>
    <submittedName>
        <fullName evidence="1">Uncharacterized protein</fullName>
    </submittedName>
</protein>
<comment type="caution">
    <text evidence="1">The sequence shown here is derived from an EMBL/GenBank/DDBJ whole genome shotgun (WGS) entry which is preliminary data.</text>
</comment>
<gene>
    <name evidence="1" type="ORF">EF806_03870</name>
</gene>